<accession>A0ABW8TDW2</accession>
<evidence type="ECO:0008006" key="4">
    <source>
        <dbReference type="Google" id="ProtNLM"/>
    </source>
</evidence>
<sequence length="178" mass="20389">MKRFLILNPGKCYIHIIILLGKIKATVCSIKLLKPLFFNKSEDEKNSILASAFSITLFEISTLLQIIKSKKLQLPYILLSFAMLLFPISFFTLSRVYEFILLRNPDFILYPFKKGDTINLLSKKFFPECNPEKVCKIITSKNNLLKPPSAGDLILIPIKKEGKTLKNLSFVNIFLKQS</sequence>
<dbReference type="Proteomes" id="UP001623592">
    <property type="component" value="Unassembled WGS sequence"/>
</dbReference>
<keyword evidence="3" id="KW-1185">Reference proteome</keyword>
<keyword evidence="1" id="KW-0472">Membrane</keyword>
<gene>
    <name evidence="2" type="ORF">ACJDT4_08790</name>
</gene>
<proteinExistence type="predicted"/>
<feature type="transmembrane region" description="Helical" evidence="1">
    <location>
        <begin position="48"/>
        <end position="67"/>
    </location>
</feature>
<evidence type="ECO:0000313" key="2">
    <source>
        <dbReference type="EMBL" id="MFL0250516.1"/>
    </source>
</evidence>
<keyword evidence="1" id="KW-0812">Transmembrane</keyword>
<keyword evidence="1" id="KW-1133">Transmembrane helix</keyword>
<name>A0ABW8TDW2_9CLOT</name>
<dbReference type="EMBL" id="JBJIAA010000006">
    <property type="protein sequence ID" value="MFL0250516.1"/>
    <property type="molecule type" value="Genomic_DNA"/>
</dbReference>
<evidence type="ECO:0000256" key="1">
    <source>
        <dbReference type="SAM" id="Phobius"/>
    </source>
</evidence>
<reference evidence="2 3" key="1">
    <citation type="submission" date="2024-11" db="EMBL/GenBank/DDBJ databases">
        <authorList>
            <person name="Heng Y.C."/>
            <person name="Lim A.C.H."/>
            <person name="Lee J.K.Y."/>
            <person name="Kittelmann S."/>
        </authorList>
    </citation>
    <scope>NUCLEOTIDE SEQUENCE [LARGE SCALE GENOMIC DNA]</scope>
    <source>
        <strain evidence="2 3">WILCCON 0114</strain>
    </source>
</reference>
<organism evidence="2 3">
    <name type="scientific">Clostridium neuense</name>
    <dbReference type="NCBI Taxonomy" id="1728934"/>
    <lineage>
        <taxon>Bacteria</taxon>
        <taxon>Bacillati</taxon>
        <taxon>Bacillota</taxon>
        <taxon>Clostridia</taxon>
        <taxon>Eubacteriales</taxon>
        <taxon>Clostridiaceae</taxon>
        <taxon>Clostridium</taxon>
    </lineage>
</organism>
<comment type="caution">
    <text evidence="2">The sequence shown here is derived from an EMBL/GenBank/DDBJ whole genome shotgun (WGS) entry which is preliminary data.</text>
</comment>
<feature type="transmembrane region" description="Helical" evidence="1">
    <location>
        <begin position="74"/>
        <end position="93"/>
    </location>
</feature>
<dbReference type="RefSeq" id="WP_406787182.1">
    <property type="nucleotide sequence ID" value="NZ_JBJIAA010000006.1"/>
</dbReference>
<evidence type="ECO:0000313" key="3">
    <source>
        <dbReference type="Proteomes" id="UP001623592"/>
    </source>
</evidence>
<feature type="transmembrane region" description="Helical" evidence="1">
    <location>
        <begin position="12"/>
        <end position="33"/>
    </location>
</feature>
<protein>
    <recommendedName>
        <fullName evidence="4">LysM domain-containing protein</fullName>
    </recommendedName>
</protein>